<dbReference type="Proteomes" id="UP001295684">
    <property type="component" value="Unassembled WGS sequence"/>
</dbReference>
<protein>
    <submittedName>
        <fullName evidence="1">Uncharacterized protein</fullName>
    </submittedName>
</protein>
<reference evidence="1" key="1">
    <citation type="submission" date="2023-07" db="EMBL/GenBank/DDBJ databases">
        <authorList>
            <consortium name="AG Swart"/>
            <person name="Singh M."/>
            <person name="Singh A."/>
            <person name="Seah K."/>
            <person name="Emmerich C."/>
        </authorList>
    </citation>
    <scope>NUCLEOTIDE SEQUENCE</scope>
    <source>
        <strain evidence="1">DP1</strain>
    </source>
</reference>
<evidence type="ECO:0000313" key="1">
    <source>
        <dbReference type="EMBL" id="CAI2373676.1"/>
    </source>
</evidence>
<dbReference type="EMBL" id="CAMPGE010015035">
    <property type="protein sequence ID" value="CAI2373676.1"/>
    <property type="molecule type" value="Genomic_DNA"/>
</dbReference>
<proteinExistence type="predicted"/>
<dbReference type="AlphaFoldDB" id="A0AAD1XJ57"/>
<sequence>MQAKRTTRDLLRGRNGTVYTGIVNWYTRCRARTSEDFLIVIKNCNQAKNSQDIFAGS</sequence>
<accession>A0AAD1XJ57</accession>
<name>A0AAD1XJ57_EUPCR</name>
<comment type="caution">
    <text evidence="1">The sequence shown here is derived from an EMBL/GenBank/DDBJ whole genome shotgun (WGS) entry which is preliminary data.</text>
</comment>
<evidence type="ECO:0000313" key="2">
    <source>
        <dbReference type="Proteomes" id="UP001295684"/>
    </source>
</evidence>
<gene>
    <name evidence="1" type="ORF">ECRASSUSDP1_LOCUS15022</name>
</gene>
<organism evidence="1 2">
    <name type="scientific">Euplotes crassus</name>
    <dbReference type="NCBI Taxonomy" id="5936"/>
    <lineage>
        <taxon>Eukaryota</taxon>
        <taxon>Sar</taxon>
        <taxon>Alveolata</taxon>
        <taxon>Ciliophora</taxon>
        <taxon>Intramacronucleata</taxon>
        <taxon>Spirotrichea</taxon>
        <taxon>Hypotrichia</taxon>
        <taxon>Euplotida</taxon>
        <taxon>Euplotidae</taxon>
        <taxon>Moneuplotes</taxon>
    </lineage>
</organism>
<keyword evidence="2" id="KW-1185">Reference proteome</keyword>